<organism evidence="2 3">
    <name type="scientific">Nocardiopsis composta</name>
    <dbReference type="NCBI Taxonomy" id="157465"/>
    <lineage>
        <taxon>Bacteria</taxon>
        <taxon>Bacillati</taxon>
        <taxon>Actinomycetota</taxon>
        <taxon>Actinomycetes</taxon>
        <taxon>Streptosporangiales</taxon>
        <taxon>Nocardiopsidaceae</taxon>
        <taxon>Nocardiopsis</taxon>
    </lineage>
</organism>
<evidence type="ECO:0000313" key="2">
    <source>
        <dbReference type="EMBL" id="MBB5430991.1"/>
    </source>
</evidence>
<proteinExistence type="predicted"/>
<dbReference type="EMBL" id="JACHDB010000001">
    <property type="protein sequence ID" value="MBB5430991.1"/>
    <property type="molecule type" value="Genomic_DNA"/>
</dbReference>
<feature type="transmembrane region" description="Helical" evidence="1">
    <location>
        <begin position="73"/>
        <end position="93"/>
    </location>
</feature>
<dbReference type="InterPro" id="IPR045393">
    <property type="entry name" value="DUF6518"/>
</dbReference>
<feature type="transmembrane region" description="Helical" evidence="1">
    <location>
        <begin position="161"/>
        <end position="179"/>
    </location>
</feature>
<sequence>MGETTLTDDRARSGRARILIRVGAVAGGSLLLGGLTFFAQGFLPASVSSFANSASGWTVLTVLLIYPARLSTAASAVLGAVSFVLLVIGYAAAAESQGLFYSPVLFGAVGIVAGPFVGTAAAWLRSASRWRAAAGTALLAGIGIGEGGYGLTVIADTTSPVYWVAIAAAGLALLVGMLLRRIRGGLPLIIAVAGTAVLAAAFVGAYTALGTVGTVA</sequence>
<keyword evidence="3" id="KW-1185">Reference proteome</keyword>
<gene>
    <name evidence="2" type="ORF">HDA36_001075</name>
</gene>
<feature type="transmembrane region" description="Helical" evidence="1">
    <location>
        <begin position="186"/>
        <end position="209"/>
    </location>
</feature>
<dbReference type="AlphaFoldDB" id="A0A7W8VC19"/>
<evidence type="ECO:0000313" key="3">
    <source>
        <dbReference type="Proteomes" id="UP000572635"/>
    </source>
</evidence>
<feature type="transmembrane region" description="Helical" evidence="1">
    <location>
        <begin position="45"/>
        <end position="66"/>
    </location>
</feature>
<keyword evidence="1" id="KW-0472">Membrane</keyword>
<dbReference type="RefSeq" id="WP_184389583.1">
    <property type="nucleotide sequence ID" value="NZ_BAAAJD010000225.1"/>
</dbReference>
<evidence type="ECO:0000256" key="1">
    <source>
        <dbReference type="SAM" id="Phobius"/>
    </source>
</evidence>
<feature type="transmembrane region" description="Helical" evidence="1">
    <location>
        <begin position="99"/>
        <end position="124"/>
    </location>
</feature>
<name>A0A7W8VC19_9ACTN</name>
<comment type="caution">
    <text evidence="2">The sequence shown here is derived from an EMBL/GenBank/DDBJ whole genome shotgun (WGS) entry which is preliminary data.</text>
</comment>
<protein>
    <submittedName>
        <fullName evidence="2">Uncharacterized protein</fullName>
    </submittedName>
</protein>
<reference evidence="2 3" key="1">
    <citation type="submission" date="2020-08" db="EMBL/GenBank/DDBJ databases">
        <title>Sequencing the genomes of 1000 actinobacteria strains.</title>
        <authorList>
            <person name="Klenk H.-P."/>
        </authorList>
    </citation>
    <scope>NUCLEOTIDE SEQUENCE [LARGE SCALE GENOMIC DNA]</scope>
    <source>
        <strain evidence="2 3">DSM 44551</strain>
    </source>
</reference>
<keyword evidence="1" id="KW-1133">Transmembrane helix</keyword>
<dbReference type="Proteomes" id="UP000572635">
    <property type="component" value="Unassembled WGS sequence"/>
</dbReference>
<dbReference type="Pfam" id="PF20128">
    <property type="entry name" value="DUF6518"/>
    <property type="match status" value="1"/>
</dbReference>
<accession>A0A7W8VC19</accession>
<feature type="transmembrane region" description="Helical" evidence="1">
    <location>
        <begin position="136"/>
        <end position="155"/>
    </location>
</feature>
<feature type="transmembrane region" description="Helical" evidence="1">
    <location>
        <begin position="18"/>
        <end position="39"/>
    </location>
</feature>
<keyword evidence="1" id="KW-0812">Transmembrane</keyword>